<accession>A0A4Q9BGS7</accession>
<gene>
    <name evidence="2" type="ORF">EWU20_01655</name>
</gene>
<dbReference type="AlphaFoldDB" id="A0A4Q9BGS7"/>
<feature type="transmembrane region" description="Helical" evidence="1">
    <location>
        <begin position="12"/>
        <end position="31"/>
    </location>
</feature>
<reference evidence="2 3" key="1">
    <citation type="submission" date="2019-02" db="EMBL/GenBank/DDBJ databases">
        <title>Genome of a new Bacteroidetes strain.</title>
        <authorList>
            <person name="Pitt A."/>
        </authorList>
    </citation>
    <scope>NUCLEOTIDE SEQUENCE [LARGE SCALE GENOMIC DNA]</scope>
    <source>
        <strain evidence="2 3">103A-SOEBACH</strain>
    </source>
</reference>
<keyword evidence="3" id="KW-1185">Reference proteome</keyword>
<evidence type="ECO:0000256" key="1">
    <source>
        <dbReference type="SAM" id="Phobius"/>
    </source>
</evidence>
<keyword evidence="1" id="KW-1133">Transmembrane helix</keyword>
<sequence length="263" mass="29793">MDTFNSPQNKLTCVVLSIYAVIFLSLLSLVGCVSTNSIEPFNSDIEIKLEEVSFDSVKTDISKISYLLGVNQFTKTEQSKPNELAFEVQGQNIVVNGESLNLHHSRIVFKKMTARAYSVETHFNTWGINAKLYIDKSLNTFVLAYEDKILKLDKEANLSSKERMMALVLLNYYDEIRTSNPYIGRNSNQRSEYEAPIGRTYYGYTMGWGFTREQSIDDEQEARGGAGEDIKYYQCKLLGTSTSCFYESIGCVTISTFKCTTNN</sequence>
<evidence type="ECO:0000313" key="2">
    <source>
        <dbReference type="EMBL" id="TBH75307.1"/>
    </source>
</evidence>
<protein>
    <submittedName>
        <fullName evidence="2">Uncharacterized protein</fullName>
    </submittedName>
</protein>
<keyword evidence="1" id="KW-0472">Membrane</keyword>
<dbReference type="RefSeq" id="WP_130922482.1">
    <property type="nucleotide sequence ID" value="NZ_JAANOM010000002.1"/>
</dbReference>
<comment type="caution">
    <text evidence="2">The sequence shown here is derived from an EMBL/GenBank/DDBJ whole genome shotgun (WGS) entry which is preliminary data.</text>
</comment>
<dbReference type="EMBL" id="SEWY01000001">
    <property type="protein sequence ID" value="TBH75307.1"/>
    <property type="molecule type" value="Genomic_DNA"/>
</dbReference>
<organism evidence="2 3">
    <name type="scientific">Aquirufa antheringensis</name>
    <dbReference type="NCBI Taxonomy" id="2516559"/>
    <lineage>
        <taxon>Bacteria</taxon>
        <taxon>Pseudomonadati</taxon>
        <taxon>Bacteroidota</taxon>
        <taxon>Cytophagia</taxon>
        <taxon>Cytophagales</taxon>
        <taxon>Flectobacillaceae</taxon>
        <taxon>Aquirufa</taxon>
    </lineage>
</organism>
<keyword evidence="1" id="KW-0812">Transmembrane</keyword>
<proteinExistence type="predicted"/>
<dbReference type="OrthoDB" id="9903249at2"/>
<name>A0A4Q9BGS7_9BACT</name>
<dbReference type="Proteomes" id="UP000293583">
    <property type="component" value="Unassembled WGS sequence"/>
</dbReference>
<evidence type="ECO:0000313" key="3">
    <source>
        <dbReference type="Proteomes" id="UP000293583"/>
    </source>
</evidence>